<gene>
    <name evidence="1" type="ORF">DPMN_065196</name>
</gene>
<reference evidence="1" key="1">
    <citation type="journal article" date="2019" name="bioRxiv">
        <title>The Genome of the Zebra Mussel, Dreissena polymorpha: A Resource for Invasive Species Research.</title>
        <authorList>
            <person name="McCartney M.A."/>
            <person name="Auch B."/>
            <person name="Kono T."/>
            <person name="Mallez S."/>
            <person name="Zhang Y."/>
            <person name="Obille A."/>
            <person name="Becker A."/>
            <person name="Abrahante J.E."/>
            <person name="Garbe J."/>
            <person name="Badalamenti J.P."/>
            <person name="Herman A."/>
            <person name="Mangelson H."/>
            <person name="Liachko I."/>
            <person name="Sullivan S."/>
            <person name="Sone E.D."/>
            <person name="Koren S."/>
            <person name="Silverstein K.A.T."/>
            <person name="Beckman K.B."/>
            <person name="Gohl D.M."/>
        </authorList>
    </citation>
    <scope>NUCLEOTIDE SEQUENCE</scope>
    <source>
        <strain evidence="1">Duluth1</strain>
        <tissue evidence="1">Whole animal</tissue>
    </source>
</reference>
<evidence type="ECO:0000313" key="1">
    <source>
        <dbReference type="EMBL" id="KAH3722240.1"/>
    </source>
</evidence>
<evidence type="ECO:0000313" key="2">
    <source>
        <dbReference type="Proteomes" id="UP000828390"/>
    </source>
</evidence>
<dbReference type="EMBL" id="JAIWYP010000013">
    <property type="protein sequence ID" value="KAH3722240.1"/>
    <property type="molecule type" value="Genomic_DNA"/>
</dbReference>
<organism evidence="1 2">
    <name type="scientific">Dreissena polymorpha</name>
    <name type="common">Zebra mussel</name>
    <name type="synonym">Mytilus polymorpha</name>
    <dbReference type="NCBI Taxonomy" id="45954"/>
    <lineage>
        <taxon>Eukaryota</taxon>
        <taxon>Metazoa</taxon>
        <taxon>Spiralia</taxon>
        <taxon>Lophotrochozoa</taxon>
        <taxon>Mollusca</taxon>
        <taxon>Bivalvia</taxon>
        <taxon>Autobranchia</taxon>
        <taxon>Heteroconchia</taxon>
        <taxon>Euheterodonta</taxon>
        <taxon>Imparidentia</taxon>
        <taxon>Neoheterodontei</taxon>
        <taxon>Myida</taxon>
        <taxon>Dreissenoidea</taxon>
        <taxon>Dreissenidae</taxon>
        <taxon>Dreissena</taxon>
    </lineage>
</organism>
<reference evidence="1" key="2">
    <citation type="submission" date="2020-11" db="EMBL/GenBank/DDBJ databases">
        <authorList>
            <person name="McCartney M.A."/>
            <person name="Auch B."/>
            <person name="Kono T."/>
            <person name="Mallez S."/>
            <person name="Becker A."/>
            <person name="Gohl D.M."/>
            <person name="Silverstein K.A.T."/>
            <person name="Koren S."/>
            <person name="Bechman K.B."/>
            <person name="Herman A."/>
            <person name="Abrahante J.E."/>
            <person name="Garbe J."/>
        </authorList>
    </citation>
    <scope>NUCLEOTIDE SEQUENCE</scope>
    <source>
        <strain evidence="1">Duluth1</strain>
        <tissue evidence="1">Whole animal</tissue>
    </source>
</reference>
<dbReference type="Proteomes" id="UP000828390">
    <property type="component" value="Unassembled WGS sequence"/>
</dbReference>
<proteinExistence type="predicted"/>
<name>A0A9D4HK41_DREPO</name>
<sequence>MAVNARDGVSVINNFSKDLPIWKTHNGRREDVHTGLWSNDDTLILMESASFIRNDPFKDDILIKADMLLVSYFDCRKCYSPFCNNSSVFGLKY</sequence>
<dbReference type="AlphaFoldDB" id="A0A9D4HK41"/>
<keyword evidence="2" id="KW-1185">Reference proteome</keyword>
<protein>
    <submittedName>
        <fullName evidence="1">Uncharacterized protein</fullName>
    </submittedName>
</protein>
<comment type="caution">
    <text evidence="1">The sequence shown here is derived from an EMBL/GenBank/DDBJ whole genome shotgun (WGS) entry which is preliminary data.</text>
</comment>
<accession>A0A9D4HK41</accession>